<dbReference type="Pfam" id="PF04011">
    <property type="entry name" value="LemA"/>
    <property type="match status" value="1"/>
</dbReference>
<dbReference type="RefSeq" id="WP_091970088.1">
    <property type="nucleotide sequence ID" value="NZ_FOGZ01000016.1"/>
</dbReference>
<dbReference type="AlphaFoldDB" id="A0A1H9SU47"/>
<name>A0A1H9SU47_9ACTN</name>
<evidence type="ECO:0000313" key="7">
    <source>
        <dbReference type="EMBL" id="SER88520.1"/>
    </source>
</evidence>
<dbReference type="EMBL" id="FOGZ01000016">
    <property type="protein sequence ID" value="SER88520.1"/>
    <property type="molecule type" value="Genomic_DNA"/>
</dbReference>
<comment type="subcellular location">
    <subcellularLocation>
        <location evidence="1">Membrane</location>
        <topology evidence="1">Single-pass membrane protein</topology>
    </subcellularLocation>
</comment>
<keyword evidence="4" id="KW-1133">Transmembrane helix</keyword>
<protein>
    <submittedName>
        <fullName evidence="7">LemA protein</fullName>
    </submittedName>
</protein>
<keyword evidence="5" id="KW-0472">Membrane</keyword>
<dbReference type="Proteomes" id="UP000198815">
    <property type="component" value="Unassembled WGS sequence"/>
</dbReference>
<dbReference type="OrthoDB" id="9804152at2"/>
<keyword evidence="3" id="KW-0812">Transmembrane</keyword>
<feature type="region of interest" description="Disordered" evidence="6">
    <location>
        <begin position="195"/>
        <end position="251"/>
    </location>
</feature>
<evidence type="ECO:0000256" key="4">
    <source>
        <dbReference type="ARBA" id="ARBA00022989"/>
    </source>
</evidence>
<evidence type="ECO:0000256" key="1">
    <source>
        <dbReference type="ARBA" id="ARBA00004167"/>
    </source>
</evidence>
<dbReference type="STRING" id="64702.SAMN05443377_11615"/>
<gene>
    <name evidence="7" type="ORF">SAMN05443377_11615</name>
</gene>
<sequence>MSAFLIVLVILVVLVGVVAGLFIGPYNALVRLRNTLQEAWRQVDVELNRRYDLIPNLVETVKGYATHEHNTLSDIVALRNQARQMDAGAVPTQERGAVESQLTGAVGNLIAVAEAYPELKADAGFRQLASQLSETEDRIANSRRYYNAVVGDYNTKVESFPSNVSATMFHFEKAAYFQVDDPTMRQTPAVDFGELGYGSGVQRPGAAQTPQIESGQFTNPVTPPQTTATPQPDPGQIKRREPGEGAGTSAS</sequence>
<keyword evidence="8" id="KW-1185">Reference proteome</keyword>
<dbReference type="InterPro" id="IPR023353">
    <property type="entry name" value="LemA-like_dom_sf"/>
</dbReference>
<dbReference type="PANTHER" id="PTHR34478:SF1">
    <property type="entry name" value="PROTEIN LEMA"/>
    <property type="match status" value="1"/>
</dbReference>
<evidence type="ECO:0000256" key="2">
    <source>
        <dbReference type="ARBA" id="ARBA00008854"/>
    </source>
</evidence>
<dbReference type="InterPro" id="IPR007156">
    <property type="entry name" value="MamQ_LemA"/>
</dbReference>
<organism evidence="7 8">
    <name type="scientific">Propionibacterium cyclohexanicum</name>
    <dbReference type="NCBI Taxonomy" id="64702"/>
    <lineage>
        <taxon>Bacteria</taxon>
        <taxon>Bacillati</taxon>
        <taxon>Actinomycetota</taxon>
        <taxon>Actinomycetes</taxon>
        <taxon>Propionibacteriales</taxon>
        <taxon>Propionibacteriaceae</taxon>
        <taxon>Propionibacterium</taxon>
    </lineage>
</organism>
<dbReference type="PANTHER" id="PTHR34478">
    <property type="entry name" value="PROTEIN LEMA"/>
    <property type="match status" value="1"/>
</dbReference>
<feature type="compositionally biased region" description="Low complexity" evidence="6">
    <location>
        <begin position="218"/>
        <end position="230"/>
    </location>
</feature>
<evidence type="ECO:0000256" key="5">
    <source>
        <dbReference type="ARBA" id="ARBA00023136"/>
    </source>
</evidence>
<dbReference type="Gene3D" id="1.20.1440.20">
    <property type="entry name" value="LemA-like domain"/>
    <property type="match status" value="1"/>
</dbReference>
<proteinExistence type="inferred from homology"/>
<dbReference type="GO" id="GO:0016020">
    <property type="term" value="C:membrane"/>
    <property type="evidence" value="ECO:0007669"/>
    <property type="project" value="UniProtKB-SubCell"/>
</dbReference>
<accession>A0A1H9SU47</accession>
<evidence type="ECO:0000256" key="3">
    <source>
        <dbReference type="ARBA" id="ARBA00022692"/>
    </source>
</evidence>
<dbReference type="SUPFAM" id="SSF140478">
    <property type="entry name" value="LemA-like"/>
    <property type="match status" value="1"/>
</dbReference>
<reference evidence="7 8" key="1">
    <citation type="submission" date="2016-10" db="EMBL/GenBank/DDBJ databases">
        <authorList>
            <person name="de Groot N.N."/>
        </authorList>
    </citation>
    <scope>NUCLEOTIDE SEQUENCE [LARGE SCALE GENOMIC DNA]</scope>
    <source>
        <strain evidence="7 8">DSM 16859</strain>
    </source>
</reference>
<evidence type="ECO:0000256" key="6">
    <source>
        <dbReference type="SAM" id="MobiDB-lite"/>
    </source>
</evidence>
<feature type="compositionally biased region" description="Polar residues" evidence="6">
    <location>
        <begin position="208"/>
        <end position="217"/>
    </location>
</feature>
<evidence type="ECO:0000313" key="8">
    <source>
        <dbReference type="Proteomes" id="UP000198815"/>
    </source>
</evidence>
<comment type="similarity">
    <text evidence="2">Belongs to the LemA family.</text>
</comment>